<evidence type="ECO:0000256" key="1">
    <source>
        <dbReference type="SAM" id="MobiDB-lite"/>
    </source>
</evidence>
<dbReference type="EMBL" id="CP047650">
    <property type="protein sequence ID" value="QHI99789.1"/>
    <property type="molecule type" value="Genomic_DNA"/>
</dbReference>
<name>A0A857J9S0_9BURK</name>
<sequence>MQQPRRIASRTTTPHPPVRSAKATCAAMTSTSELSITTFCMARKRSTMSRLPSSAG</sequence>
<evidence type="ECO:0000313" key="2">
    <source>
        <dbReference type="EMBL" id="QHI99789.1"/>
    </source>
</evidence>
<dbReference type="AlphaFoldDB" id="A0A857J9S0"/>
<dbReference type="KEGG" id="xyk:GT347_18470"/>
<protein>
    <submittedName>
        <fullName evidence="2">Uncharacterized protein</fullName>
    </submittedName>
</protein>
<accession>A0A857J9S0</accession>
<proteinExistence type="predicted"/>
<keyword evidence="3" id="KW-1185">Reference proteome</keyword>
<evidence type="ECO:0000313" key="3">
    <source>
        <dbReference type="Proteomes" id="UP000464787"/>
    </source>
</evidence>
<feature type="region of interest" description="Disordered" evidence="1">
    <location>
        <begin position="1"/>
        <end position="26"/>
    </location>
</feature>
<feature type="compositionally biased region" description="Polar residues" evidence="1">
    <location>
        <begin position="1"/>
        <end position="13"/>
    </location>
</feature>
<gene>
    <name evidence="2" type="ORF">GT347_18470</name>
</gene>
<dbReference type="RefSeq" id="WP_160553600.1">
    <property type="nucleotide sequence ID" value="NZ_CP047650.1"/>
</dbReference>
<reference evidence="2 3" key="1">
    <citation type="submission" date="2020-01" db="EMBL/GenBank/DDBJ databases">
        <title>Genome sequencing of strain KACC 21265.</title>
        <authorList>
            <person name="Heo J."/>
            <person name="Kim S.-J."/>
            <person name="Kim J.-S."/>
            <person name="Hong S.-B."/>
            <person name="Kwon S.-W."/>
        </authorList>
    </citation>
    <scope>NUCLEOTIDE SEQUENCE [LARGE SCALE GENOMIC DNA]</scope>
    <source>
        <strain evidence="2 3">KACC 21265</strain>
    </source>
</reference>
<dbReference type="Proteomes" id="UP000464787">
    <property type="component" value="Chromosome"/>
</dbReference>
<organism evidence="2 3">
    <name type="scientific">Xylophilus rhododendri</name>
    <dbReference type="NCBI Taxonomy" id="2697032"/>
    <lineage>
        <taxon>Bacteria</taxon>
        <taxon>Pseudomonadati</taxon>
        <taxon>Pseudomonadota</taxon>
        <taxon>Betaproteobacteria</taxon>
        <taxon>Burkholderiales</taxon>
        <taxon>Xylophilus</taxon>
    </lineage>
</organism>